<dbReference type="GeneID" id="43578945"/>
<dbReference type="Proteomes" id="UP000398389">
    <property type="component" value="Unassembled WGS sequence"/>
</dbReference>
<dbReference type="AlphaFoldDB" id="A0A5E8AYI9"/>
<dbReference type="PANTHER" id="PTHR12499">
    <property type="entry name" value="OPTIC ATROPHY 3 PROTEIN OPA3"/>
    <property type="match status" value="1"/>
</dbReference>
<evidence type="ECO:0000256" key="1">
    <source>
        <dbReference type="ARBA" id="ARBA00007584"/>
    </source>
</evidence>
<evidence type="ECO:0000256" key="3">
    <source>
        <dbReference type="SAM" id="Coils"/>
    </source>
</evidence>
<gene>
    <name evidence="4" type="ORF">SAPINGB_P000121</name>
</gene>
<evidence type="ECO:0000256" key="2">
    <source>
        <dbReference type="ARBA" id="ARBA00023054"/>
    </source>
</evidence>
<accession>A0A5E8AYI9</accession>
<reference evidence="4 5" key="1">
    <citation type="submission" date="2019-09" db="EMBL/GenBank/DDBJ databases">
        <authorList>
            <person name="Brejova B."/>
        </authorList>
    </citation>
    <scope>NUCLEOTIDE SEQUENCE [LARGE SCALE GENOMIC DNA]</scope>
</reference>
<comment type="similarity">
    <text evidence="1">Belongs to the OPA3 family.</text>
</comment>
<keyword evidence="2 3" id="KW-0175">Coiled coil</keyword>
<dbReference type="PANTHER" id="PTHR12499:SF0">
    <property type="entry name" value="OPTIC ATROPHY 3 PROTEIN"/>
    <property type="match status" value="1"/>
</dbReference>
<dbReference type="OrthoDB" id="2129069at2759"/>
<proteinExistence type="inferred from homology"/>
<evidence type="ECO:0000313" key="5">
    <source>
        <dbReference type="Proteomes" id="UP000398389"/>
    </source>
</evidence>
<dbReference type="InterPro" id="IPR010754">
    <property type="entry name" value="OPA3-like"/>
</dbReference>
<dbReference type="Pfam" id="PF07047">
    <property type="entry name" value="OPA3"/>
    <property type="match status" value="1"/>
</dbReference>
<evidence type="ECO:0000313" key="4">
    <source>
        <dbReference type="EMBL" id="VVT43734.1"/>
    </source>
</evidence>
<organism evidence="4 5">
    <name type="scientific">Magnusiomyces paraingens</name>
    <dbReference type="NCBI Taxonomy" id="2606893"/>
    <lineage>
        <taxon>Eukaryota</taxon>
        <taxon>Fungi</taxon>
        <taxon>Dikarya</taxon>
        <taxon>Ascomycota</taxon>
        <taxon>Saccharomycotina</taxon>
        <taxon>Dipodascomycetes</taxon>
        <taxon>Dipodascales</taxon>
        <taxon>Dipodascaceae</taxon>
        <taxon>Magnusiomyces</taxon>
    </lineage>
</organism>
<dbReference type="RefSeq" id="XP_031850736.1">
    <property type="nucleotide sequence ID" value="XM_031994845.1"/>
</dbReference>
<dbReference type="GO" id="GO:0005739">
    <property type="term" value="C:mitochondrion"/>
    <property type="evidence" value="ECO:0007669"/>
    <property type="project" value="TreeGrafter"/>
</dbReference>
<feature type="coiled-coil region" evidence="3">
    <location>
        <begin position="109"/>
        <end position="136"/>
    </location>
</feature>
<name>A0A5E8AYI9_9ASCO</name>
<evidence type="ECO:0008006" key="6">
    <source>
        <dbReference type="Google" id="ProtNLM"/>
    </source>
</evidence>
<dbReference type="GO" id="GO:0019216">
    <property type="term" value="P:regulation of lipid metabolic process"/>
    <property type="evidence" value="ECO:0007669"/>
    <property type="project" value="TreeGrafter"/>
</dbReference>
<keyword evidence="5" id="KW-1185">Reference proteome</keyword>
<protein>
    <recommendedName>
        <fullName evidence="6">OPA3-like protein</fullName>
    </recommendedName>
</protein>
<dbReference type="EMBL" id="CABVLU010000001">
    <property type="protein sequence ID" value="VVT43734.1"/>
    <property type="molecule type" value="Genomic_DNA"/>
</dbReference>
<sequence length="196" mass="21743">MAIGTLKITSLIIRTIAKPIANAIKTQAKNHVRFRKACIGFAQWMHRTDYTLRMRLLGEQSAAKIRPLNDARAIENGATFLSESIIFGVAGGLLVYEGVRSSLQESQRRERIEDDISTLQDEIEQLKNNLRKQQIQIDEYHLPDGVNPSILKFPKEETSELEGSKDQSLAETIVTAAAEAQVKAAAAKELQPAKSS</sequence>